<evidence type="ECO:0000313" key="2">
    <source>
        <dbReference type="EMBL" id="CAG7727631.1"/>
    </source>
</evidence>
<dbReference type="EMBL" id="CAJVCH010151295">
    <property type="protein sequence ID" value="CAG7727631.1"/>
    <property type="molecule type" value="Genomic_DNA"/>
</dbReference>
<evidence type="ECO:0000256" key="1">
    <source>
        <dbReference type="SAM" id="MobiDB-lite"/>
    </source>
</evidence>
<feature type="region of interest" description="Disordered" evidence="1">
    <location>
        <begin position="1"/>
        <end position="21"/>
    </location>
</feature>
<reference evidence="2" key="1">
    <citation type="submission" date="2021-06" db="EMBL/GenBank/DDBJ databases">
        <authorList>
            <person name="Hodson N. C."/>
            <person name="Mongue J. A."/>
            <person name="Jaron S. K."/>
        </authorList>
    </citation>
    <scope>NUCLEOTIDE SEQUENCE</scope>
</reference>
<name>A0A8J2KLS2_9HEXA</name>
<keyword evidence="3" id="KW-1185">Reference proteome</keyword>
<protein>
    <submittedName>
        <fullName evidence="2">Uncharacterized protein</fullName>
    </submittedName>
</protein>
<accession>A0A8J2KLS2</accession>
<organism evidence="2 3">
    <name type="scientific">Allacma fusca</name>
    <dbReference type="NCBI Taxonomy" id="39272"/>
    <lineage>
        <taxon>Eukaryota</taxon>
        <taxon>Metazoa</taxon>
        <taxon>Ecdysozoa</taxon>
        <taxon>Arthropoda</taxon>
        <taxon>Hexapoda</taxon>
        <taxon>Collembola</taxon>
        <taxon>Symphypleona</taxon>
        <taxon>Sminthuridae</taxon>
        <taxon>Allacma</taxon>
    </lineage>
</organism>
<sequence>MEGDEDNAKKPAQQKANAKWQKFDNLQHEVDLLKAELASLRNDSICNEDYDRKLNVIVRGLTTNNQLKPKSNARWNNTIPELRSKFFSLMYTEDELNRPKSDIDSLDVSIIYSKPVQALQSNNTSSQGNNNRGKTSIPQAFNNLLKFSFPNIKAKAEFKARCKHLRGTNFSVSDDLNAKQRDFLSILLNRKRELLKDTSRRISCRIYANRFLIVTEDGNVSWFTPNGRNLIKVPPPPQQEKKIP</sequence>
<dbReference type="Proteomes" id="UP000708208">
    <property type="component" value="Unassembled WGS sequence"/>
</dbReference>
<evidence type="ECO:0000313" key="3">
    <source>
        <dbReference type="Proteomes" id="UP000708208"/>
    </source>
</evidence>
<proteinExistence type="predicted"/>
<gene>
    <name evidence="2" type="ORF">AFUS01_LOCUS16463</name>
</gene>
<dbReference type="AlphaFoldDB" id="A0A8J2KLS2"/>
<comment type="caution">
    <text evidence="2">The sequence shown here is derived from an EMBL/GenBank/DDBJ whole genome shotgun (WGS) entry which is preliminary data.</text>
</comment>
<feature type="compositionally biased region" description="Low complexity" evidence="1">
    <location>
        <begin position="10"/>
        <end position="20"/>
    </location>
</feature>